<keyword evidence="1" id="KW-0812">Transmembrane</keyword>
<evidence type="ECO:0000313" key="3">
    <source>
        <dbReference type="Proteomes" id="UP001179858"/>
    </source>
</evidence>
<keyword evidence="1" id="KW-1133">Transmembrane helix</keyword>
<feature type="transmembrane region" description="Helical" evidence="1">
    <location>
        <begin position="113"/>
        <end position="133"/>
    </location>
</feature>
<protein>
    <submittedName>
        <fullName evidence="2">DUF2975 domain-containing protein</fullName>
    </submittedName>
</protein>
<feature type="transmembrane region" description="Helical" evidence="1">
    <location>
        <begin position="89"/>
        <end position="107"/>
    </location>
</feature>
<gene>
    <name evidence="2" type="ORF">QBD03_05465</name>
</gene>
<proteinExistence type="predicted"/>
<dbReference type="Pfam" id="PF11188">
    <property type="entry name" value="DUF2975"/>
    <property type="match status" value="1"/>
</dbReference>
<sequence>MLKKWLLRLALLGIGAVFFLFSFLVTVQIVTAAKLDYPFEIITLALAAYSVTICVWVALYALHRILNTIEHHQVFAPQTLRYVSSIRNAVLIASFASLLSLPFFYRITQLEDAPGLLLLGIALIFIPFALAILMQIVEDLFKSAIALQTENDLTV</sequence>
<keyword evidence="1" id="KW-0472">Membrane</keyword>
<dbReference type="AlphaFoldDB" id="A0AAF0GQA3"/>
<accession>A0AAF0GQA3</accession>
<organism evidence="2 3">
    <name type="scientific">Latilactobacillus sakei</name>
    <name type="common">Lactobacillus sakei</name>
    <dbReference type="NCBI Taxonomy" id="1599"/>
    <lineage>
        <taxon>Bacteria</taxon>
        <taxon>Bacillati</taxon>
        <taxon>Bacillota</taxon>
        <taxon>Bacilli</taxon>
        <taxon>Lactobacillales</taxon>
        <taxon>Lactobacillaceae</taxon>
        <taxon>Latilactobacillus</taxon>
    </lineage>
</organism>
<dbReference type="RefSeq" id="WP_280102494.1">
    <property type="nucleotide sequence ID" value="NZ_CP122959.1"/>
</dbReference>
<reference evidence="2" key="1">
    <citation type="submission" date="2023-04" db="EMBL/GenBank/DDBJ databases">
        <title>Novel strain of Lactilactobacillus sakei and use thereof.</title>
        <authorList>
            <person name="Kim S.Y."/>
        </authorList>
    </citation>
    <scope>NUCLEOTIDE SEQUENCE</scope>
    <source>
        <strain evidence="2">HUP1</strain>
    </source>
</reference>
<dbReference type="Proteomes" id="UP001179858">
    <property type="component" value="Chromosome"/>
</dbReference>
<feature type="transmembrane region" description="Helical" evidence="1">
    <location>
        <begin position="42"/>
        <end position="62"/>
    </location>
</feature>
<evidence type="ECO:0000313" key="2">
    <source>
        <dbReference type="EMBL" id="WGI18210.1"/>
    </source>
</evidence>
<dbReference type="InterPro" id="IPR021354">
    <property type="entry name" value="DUF2975"/>
</dbReference>
<dbReference type="EMBL" id="CP122959">
    <property type="protein sequence ID" value="WGI18210.1"/>
    <property type="molecule type" value="Genomic_DNA"/>
</dbReference>
<name>A0AAF0GQA3_LATSK</name>
<evidence type="ECO:0000256" key="1">
    <source>
        <dbReference type="SAM" id="Phobius"/>
    </source>
</evidence>